<dbReference type="SUPFAM" id="SSF53067">
    <property type="entry name" value="Actin-like ATPase domain"/>
    <property type="match status" value="2"/>
</dbReference>
<keyword evidence="4" id="KW-0819">tRNA processing</keyword>
<evidence type="ECO:0000256" key="3">
    <source>
        <dbReference type="ARBA" id="ARBA00021704"/>
    </source>
</evidence>
<dbReference type="InterPro" id="IPR017423">
    <property type="entry name" value="TRM6"/>
</dbReference>
<dbReference type="InterPro" id="IPR018181">
    <property type="entry name" value="Heat_shock_70_CS"/>
</dbReference>
<dbReference type="Gene3D" id="3.90.640.10">
    <property type="entry name" value="Actin, Chain A, domain 4"/>
    <property type="match status" value="1"/>
</dbReference>
<dbReference type="InterPro" id="IPR043129">
    <property type="entry name" value="ATPase_NBD"/>
</dbReference>
<sequence>MSIQLNSNQNPKITWEGCNVLLDINDGDRLLFARLTPGSTLKIGNKNCSLQPLIGCHFGSLFQVETGDRGPFLSPILQVSNQEDKGCKIDEPKDNRALVDNNTAQSLTGDEIDAMRREGATGDEIVEALIANSATFDKKTSFSQEKYRLKKQKKYAPRVLLRRPFARSICETYFKKYPTRIGFLRVDSLSLLLSMANITAHSDVLVVDMIGGLLTGAVAERMGGMGYVCNTYLGASPYSIEIVRMFNFSDEICKRIVQSPLTELSARENEISLQHSQPEDSCKTAGLSNEKLTSPPLNSTNMDELMETPESNNSDSLATAASPVSKACKAAKAGEKAPKEAIKSWRETGFSSLIMAVPDMDAWTIVKEVLPLLSFSAPFAIYHQYLQPLATCMHNLQLGKMAIGLQIAEPWLREYQVLPSRTHPHMQMSSFGGIKCLSLLCEKDKLGRLLPCATRLLSSITACCPGWFAHSFTEEDAVSIVSSSSSEVAGLEDMAMDGAAIDREELEAAMGGYYRRSGSQIVVAVILFLGCLSAISIAKEEASKLGTVIGIDLGTTYSCVGVYKNGHVEIIANDQGNRITPSWVAFTDGERLIGEAAKNQAAVNHERTVFDVKRLIGRKFEDKEVQKDMKLFPYKIVNKDGKPYIQVKMKDGETKVFSPEEISAMILVKMKETAEAFLGKKIKDAVVTVPAYFNDAQRQATKDAGVIAGLNVARIINEPTAAAIAYGLDKKGGEKNILVFDLGGGTFDVSVLTIDNGVFEVLSTNGDTHLGGEDFDQRIMEYFIKLIKKKHGKDISKDNRALGKLRREWLDLRS</sequence>
<proteinExistence type="inferred from homology"/>
<comment type="similarity">
    <text evidence="2">Belongs to the TRM6/GCD10 family.</text>
</comment>
<evidence type="ECO:0000313" key="11">
    <source>
        <dbReference type="Proteomes" id="UP001237642"/>
    </source>
</evidence>
<keyword evidence="11" id="KW-1185">Reference proteome</keyword>
<evidence type="ECO:0000256" key="1">
    <source>
        <dbReference type="ARBA" id="ARBA00004123"/>
    </source>
</evidence>
<evidence type="ECO:0000256" key="5">
    <source>
        <dbReference type="ARBA" id="ARBA00022741"/>
    </source>
</evidence>
<dbReference type="GO" id="GO:0140662">
    <property type="term" value="F:ATP-dependent protein folding chaperone"/>
    <property type="evidence" value="ECO:0007669"/>
    <property type="project" value="InterPro"/>
</dbReference>
<feature type="compositionally biased region" description="Polar residues" evidence="9">
    <location>
        <begin position="286"/>
        <end position="302"/>
    </location>
</feature>
<evidence type="ECO:0000256" key="4">
    <source>
        <dbReference type="ARBA" id="ARBA00022694"/>
    </source>
</evidence>
<dbReference type="InterPro" id="IPR013126">
    <property type="entry name" value="Hsp_70_fam"/>
</dbReference>
<evidence type="ECO:0000256" key="8">
    <source>
        <dbReference type="ARBA" id="ARBA00032319"/>
    </source>
</evidence>
<feature type="compositionally biased region" description="Polar residues" evidence="9">
    <location>
        <begin position="309"/>
        <end position="319"/>
    </location>
</feature>
<dbReference type="PANTHER" id="PTHR12945:SF0">
    <property type="entry name" value="TRNA (ADENINE(58)-N(1))-METHYLTRANSFERASE NON-CATALYTIC SUBUNIT TRM6"/>
    <property type="match status" value="1"/>
</dbReference>
<dbReference type="GO" id="GO:0005524">
    <property type="term" value="F:ATP binding"/>
    <property type="evidence" value="ECO:0007669"/>
    <property type="project" value="UniProtKB-KW"/>
</dbReference>
<evidence type="ECO:0000256" key="9">
    <source>
        <dbReference type="SAM" id="MobiDB-lite"/>
    </source>
</evidence>
<evidence type="ECO:0000256" key="6">
    <source>
        <dbReference type="ARBA" id="ARBA00022840"/>
    </source>
</evidence>
<comment type="subcellular location">
    <subcellularLocation>
        <location evidence="1">Nucleus</location>
    </subcellularLocation>
</comment>
<dbReference type="EMBL" id="JAUIZM010000005">
    <property type="protein sequence ID" value="KAK1382345.1"/>
    <property type="molecule type" value="Genomic_DNA"/>
</dbReference>
<dbReference type="Proteomes" id="UP001237642">
    <property type="component" value="Unassembled WGS sequence"/>
</dbReference>
<comment type="caution">
    <text evidence="10">The sequence shown here is derived from an EMBL/GenBank/DDBJ whole genome shotgun (WGS) entry which is preliminary data.</text>
</comment>
<dbReference type="GO" id="GO:0005634">
    <property type="term" value="C:nucleus"/>
    <property type="evidence" value="ECO:0007669"/>
    <property type="project" value="UniProtKB-SubCell"/>
</dbReference>
<dbReference type="PANTHER" id="PTHR12945">
    <property type="entry name" value="TRANSLATION INITIATION FACTOR EIF3-RELATED"/>
    <property type="match status" value="1"/>
</dbReference>
<dbReference type="FunFam" id="3.30.420.40:FF:000026">
    <property type="entry name" value="Heat shock protein 70"/>
    <property type="match status" value="1"/>
</dbReference>
<keyword evidence="5" id="KW-0547">Nucleotide-binding</keyword>
<dbReference type="Pfam" id="PF04189">
    <property type="entry name" value="Gcd10p"/>
    <property type="match status" value="1"/>
</dbReference>
<accession>A0AAD8IEB2</accession>
<dbReference type="PRINTS" id="PR00301">
    <property type="entry name" value="HEATSHOCK70"/>
</dbReference>
<gene>
    <name evidence="10" type="ORF">POM88_020080</name>
</gene>
<dbReference type="PROSITE" id="PS00297">
    <property type="entry name" value="HSP70_1"/>
    <property type="match status" value="1"/>
</dbReference>
<name>A0AAD8IEB2_9APIA</name>
<feature type="region of interest" description="Disordered" evidence="9">
    <location>
        <begin position="270"/>
        <end position="319"/>
    </location>
</feature>
<dbReference type="GO" id="GO:0030488">
    <property type="term" value="P:tRNA methylation"/>
    <property type="evidence" value="ECO:0007669"/>
    <property type="project" value="InterPro"/>
</dbReference>
<reference evidence="10" key="2">
    <citation type="submission" date="2023-05" db="EMBL/GenBank/DDBJ databases">
        <authorList>
            <person name="Schelkunov M.I."/>
        </authorList>
    </citation>
    <scope>NUCLEOTIDE SEQUENCE</scope>
    <source>
        <strain evidence="10">Hsosn_3</strain>
        <tissue evidence="10">Leaf</tissue>
    </source>
</reference>
<organism evidence="10 11">
    <name type="scientific">Heracleum sosnowskyi</name>
    <dbReference type="NCBI Taxonomy" id="360622"/>
    <lineage>
        <taxon>Eukaryota</taxon>
        <taxon>Viridiplantae</taxon>
        <taxon>Streptophyta</taxon>
        <taxon>Embryophyta</taxon>
        <taxon>Tracheophyta</taxon>
        <taxon>Spermatophyta</taxon>
        <taxon>Magnoliopsida</taxon>
        <taxon>eudicotyledons</taxon>
        <taxon>Gunneridae</taxon>
        <taxon>Pentapetalae</taxon>
        <taxon>asterids</taxon>
        <taxon>campanulids</taxon>
        <taxon>Apiales</taxon>
        <taxon>Apiaceae</taxon>
        <taxon>Apioideae</taxon>
        <taxon>apioid superclade</taxon>
        <taxon>Tordylieae</taxon>
        <taxon>Tordyliinae</taxon>
        <taxon>Heracleum</taxon>
    </lineage>
</organism>
<dbReference type="Pfam" id="PF00012">
    <property type="entry name" value="HSP70"/>
    <property type="match status" value="1"/>
</dbReference>
<evidence type="ECO:0000256" key="7">
    <source>
        <dbReference type="ARBA" id="ARBA00023242"/>
    </source>
</evidence>
<protein>
    <recommendedName>
        <fullName evidence="3">tRNA (adenine(58)-N(1))-methyltransferase non-catalytic subunit TRM6</fullName>
    </recommendedName>
    <alternativeName>
        <fullName evidence="8">tRNA(m1A58)-methyltransferase subunit TRM6</fullName>
    </alternativeName>
</protein>
<dbReference type="AlphaFoldDB" id="A0AAD8IEB2"/>
<reference evidence="10" key="1">
    <citation type="submission" date="2023-02" db="EMBL/GenBank/DDBJ databases">
        <title>Genome of toxic invasive species Heracleum sosnowskyi carries increased number of genes despite the absence of recent whole-genome duplications.</title>
        <authorList>
            <person name="Schelkunov M."/>
            <person name="Shtratnikova V."/>
            <person name="Makarenko M."/>
            <person name="Klepikova A."/>
            <person name="Omelchenko D."/>
            <person name="Novikova G."/>
            <person name="Obukhova E."/>
            <person name="Bogdanov V."/>
            <person name="Penin A."/>
            <person name="Logacheva M."/>
        </authorList>
    </citation>
    <scope>NUCLEOTIDE SEQUENCE</scope>
    <source>
        <strain evidence="10">Hsosn_3</strain>
        <tissue evidence="10">Leaf</tissue>
    </source>
</reference>
<keyword evidence="6" id="KW-0067">ATP-binding</keyword>
<evidence type="ECO:0000313" key="10">
    <source>
        <dbReference type="EMBL" id="KAK1382345.1"/>
    </source>
</evidence>
<dbReference type="PROSITE" id="PS00329">
    <property type="entry name" value="HSP70_2"/>
    <property type="match status" value="1"/>
</dbReference>
<dbReference type="Gene3D" id="3.30.420.40">
    <property type="match status" value="2"/>
</dbReference>
<evidence type="ECO:0000256" key="2">
    <source>
        <dbReference type="ARBA" id="ARBA00008320"/>
    </source>
</evidence>
<keyword evidence="7" id="KW-0539">Nucleus</keyword>
<dbReference type="GO" id="GO:0031515">
    <property type="term" value="C:tRNA (m1A) methyltransferase complex"/>
    <property type="evidence" value="ECO:0007669"/>
    <property type="project" value="InterPro"/>
</dbReference>